<protein>
    <submittedName>
        <fullName evidence="2">Putative transposase</fullName>
    </submittedName>
</protein>
<dbReference type="Proteomes" id="UP000256269">
    <property type="component" value="Unassembled WGS sequence"/>
</dbReference>
<accession>A0A3E0HIA6</accession>
<evidence type="ECO:0000313" key="3">
    <source>
        <dbReference type="Proteomes" id="UP000256269"/>
    </source>
</evidence>
<dbReference type="Gene3D" id="3.30.420.10">
    <property type="entry name" value="Ribonuclease H-like superfamily/Ribonuclease H"/>
    <property type="match status" value="1"/>
</dbReference>
<dbReference type="InterPro" id="IPR036397">
    <property type="entry name" value="RNaseH_sf"/>
</dbReference>
<dbReference type="GO" id="GO:0003676">
    <property type="term" value="F:nucleic acid binding"/>
    <property type="evidence" value="ECO:0007669"/>
    <property type="project" value="InterPro"/>
</dbReference>
<evidence type="ECO:0000259" key="1">
    <source>
        <dbReference type="Pfam" id="PF13358"/>
    </source>
</evidence>
<name>A0A3E0HIA6_9PSEU</name>
<reference evidence="2 3" key="1">
    <citation type="submission" date="2018-08" db="EMBL/GenBank/DDBJ databases">
        <title>Genomic Encyclopedia of Archaeal and Bacterial Type Strains, Phase II (KMG-II): from individual species to whole genera.</title>
        <authorList>
            <person name="Goeker M."/>
        </authorList>
    </citation>
    <scope>NUCLEOTIDE SEQUENCE [LARGE SCALE GENOMIC DNA]</scope>
    <source>
        <strain evidence="2 3">DSM 45791</strain>
    </source>
</reference>
<dbReference type="EMBL" id="QUNO01000007">
    <property type="protein sequence ID" value="REH46229.1"/>
    <property type="molecule type" value="Genomic_DNA"/>
</dbReference>
<evidence type="ECO:0000313" key="2">
    <source>
        <dbReference type="EMBL" id="REH46229.1"/>
    </source>
</evidence>
<organism evidence="2 3">
    <name type="scientific">Kutzneria buriramensis</name>
    <dbReference type="NCBI Taxonomy" id="1045776"/>
    <lineage>
        <taxon>Bacteria</taxon>
        <taxon>Bacillati</taxon>
        <taxon>Actinomycetota</taxon>
        <taxon>Actinomycetes</taxon>
        <taxon>Pseudonocardiales</taxon>
        <taxon>Pseudonocardiaceae</taxon>
        <taxon>Kutzneria</taxon>
    </lineage>
</organism>
<dbReference type="InterPro" id="IPR038717">
    <property type="entry name" value="Tc1-like_DDE_dom"/>
</dbReference>
<proteinExistence type="predicted"/>
<dbReference type="Pfam" id="PF13358">
    <property type="entry name" value="DDE_3"/>
    <property type="match status" value="1"/>
</dbReference>
<feature type="domain" description="Tc1-like transposase DDE" evidence="1">
    <location>
        <begin position="37"/>
        <end position="106"/>
    </location>
</feature>
<comment type="caution">
    <text evidence="2">The sequence shown here is derived from an EMBL/GenBank/DDBJ whole genome shotgun (WGS) entry which is preliminary data.</text>
</comment>
<gene>
    <name evidence="2" type="ORF">BCF44_107362</name>
</gene>
<keyword evidence="3" id="KW-1185">Reference proteome</keyword>
<dbReference type="AlphaFoldDB" id="A0A3E0HIA6"/>
<sequence>MTPAMALRLVYLIFLRLVGLLAGAARPSKRIKPSKADYMRLLCAVHAELRAPLILVWDNLNHHVSAAIRRFVDDHDWLTVVQLPSYAPELNPAEGVWSHVKRGMGNLAACGIDQLAGIVRSRLKSTQYRPALIDAFVTETGLVIQSQPP</sequence>